<feature type="region of interest" description="Disordered" evidence="4">
    <location>
        <begin position="243"/>
        <end position="269"/>
    </location>
</feature>
<dbReference type="GO" id="GO:0008061">
    <property type="term" value="F:chitin binding"/>
    <property type="evidence" value="ECO:0007669"/>
    <property type="project" value="UniProtKB-UniRule"/>
</dbReference>
<name>A0A0F4GPL7_9PEZI</name>
<dbReference type="AlphaFoldDB" id="A0A0F4GPL7"/>
<dbReference type="InterPro" id="IPR018392">
    <property type="entry name" value="LysM"/>
</dbReference>
<organism evidence="8 9">
    <name type="scientific">Zymoseptoria brevis</name>
    <dbReference type="NCBI Taxonomy" id="1047168"/>
    <lineage>
        <taxon>Eukaryota</taxon>
        <taxon>Fungi</taxon>
        <taxon>Dikarya</taxon>
        <taxon>Ascomycota</taxon>
        <taxon>Pezizomycotina</taxon>
        <taxon>Dothideomycetes</taxon>
        <taxon>Dothideomycetidae</taxon>
        <taxon>Mycosphaerellales</taxon>
        <taxon>Mycosphaerellaceae</taxon>
        <taxon>Zymoseptoria</taxon>
    </lineage>
</organism>
<keyword evidence="5" id="KW-0732">Signal</keyword>
<comment type="caution">
    <text evidence="3">Lacks conserved residue(s) required for the propagation of feature annotation.</text>
</comment>
<keyword evidence="9" id="KW-1185">Reference proteome</keyword>
<dbReference type="CDD" id="cd00118">
    <property type="entry name" value="LysM"/>
    <property type="match status" value="1"/>
</dbReference>
<evidence type="ECO:0000256" key="3">
    <source>
        <dbReference type="PROSITE-ProRule" id="PRU00261"/>
    </source>
</evidence>
<protein>
    <recommendedName>
        <fullName evidence="10">Chitin-binding type-1 domain-containing protein</fullName>
    </recommendedName>
</protein>
<accession>A0A0F4GPL7</accession>
<dbReference type="InterPro" id="IPR036779">
    <property type="entry name" value="LysM_dom_sf"/>
</dbReference>
<evidence type="ECO:0000256" key="2">
    <source>
        <dbReference type="ARBA" id="ARBA00023157"/>
    </source>
</evidence>
<dbReference type="PROSITE" id="PS51782">
    <property type="entry name" value="LYSM"/>
    <property type="match status" value="1"/>
</dbReference>
<evidence type="ECO:0000256" key="1">
    <source>
        <dbReference type="ARBA" id="ARBA00022669"/>
    </source>
</evidence>
<dbReference type="STRING" id="1047168.A0A0F4GPL7"/>
<keyword evidence="1 3" id="KW-0147">Chitin-binding</keyword>
<feature type="signal peptide" evidence="5">
    <location>
        <begin position="1"/>
        <end position="19"/>
    </location>
</feature>
<dbReference type="InterPro" id="IPR036861">
    <property type="entry name" value="Endochitinase-like_sf"/>
</dbReference>
<evidence type="ECO:0000259" key="7">
    <source>
        <dbReference type="PROSITE" id="PS51782"/>
    </source>
</evidence>
<dbReference type="Gene3D" id="3.10.350.10">
    <property type="entry name" value="LysM domain"/>
    <property type="match status" value="1"/>
</dbReference>
<dbReference type="Gene3D" id="3.30.60.10">
    <property type="entry name" value="Endochitinase-like"/>
    <property type="match status" value="1"/>
</dbReference>
<dbReference type="Proteomes" id="UP000033647">
    <property type="component" value="Unassembled WGS sequence"/>
</dbReference>
<evidence type="ECO:0000313" key="8">
    <source>
        <dbReference type="EMBL" id="KJX99379.1"/>
    </source>
</evidence>
<feature type="chain" id="PRO_5002469074" description="Chitin-binding type-1 domain-containing protein" evidence="5">
    <location>
        <begin position="20"/>
        <end position="269"/>
    </location>
</feature>
<dbReference type="PANTHER" id="PTHR47849">
    <property type="entry name" value="CHITIN-BINDING LECTIN 1"/>
    <property type="match status" value="1"/>
</dbReference>
<reference evidence="8 9" key="1">
    <citation type="submission" date="2015-03" db="EMBL/GenBank/DDBJ databases">
        <title>RNA-seq based gene annotation and comparative genomics of four Zymoseptoria species reveal species-specific pathogenicity related genes and transposable element activity.</title>
        <authorList>
            <person name="Grandaubert J."/>
            <person name="Bhattacharyya A."/>
            <person name="Stukenbrock E.H."/>
        </authorList>
    </citation>
    <scope>NUCLEOTIDE SEQUENCE [LARGE SCALE GENOMIC DNA]</scope>
    <source>
        <strain evidence="8 9">Zb18110</strain>
    </source>
</reference>
<evidence type="ECO:0000256" key="5">
    <source>
        <dbReference type="SAM" id="SignalP"/>
    </source>
</evidence>
<feature type="disulfide bond" evidence="3">
    <location>
        <begin position="191"/>
        <end position="205"/>
    </location>
</feature>
<feature type="domain" description="Chitin-binding type-1" evidence="6">
    <location>
        <begin position="172"/>
        <end position="217"/>
    </location>
</feature>
<gene>
    <name evidence="8" type="ORF">TI39_contig361g00005</name>
</gene>
<dbReference type="InterPro" id="IPR001002">
    <property type="entry name" value="Chitin-bd_1"/>
</dbReference>
<comment type="caution">
    <text evidence="8">The sequence shown here is derived from an EMBL/GenBank/DDBJ whole genome shotgun (WGS) entry which is preliminary data.</text>
</comment>
<dbReference type="PROSITE" id="PS50941">
    <property type="entry name" value="CHIT_BIND_I_2"/>
    <property type="match status" value="1"/>
</dbReference>
<sequence length="269" mass="28996">MHLLPALFITVCIARETCASITWSDSNVAPSTALTPALQPPSIVGRKDIQAGEVNCRYSATTKEIISSYTCTELATTYGISIDKFFQLNPTLAPDCSEVEPNTEYCVAGFIEPVRAYDGRCGPKHNNASCLGMPTGQCCNAQTWTCGDTEADCAPGTCYEHPCAGDKIYSTDGTCGTEYGNRFCAGVQGDCCNMNGRCGTGEDFCGIDVCQSGNCPPEAGKPRHPDWYYRYLKIKADFEESERLRRADEEAAAGYDSGGAPDARGRDEL</sequence>
<feature type="domain" description="LysM" evidence="7">
    <location>
        <begin position="61"/>
        <end position="107"/>
    </location>
</feature>
<dbReference type="OrthoDB" id="1193027at2759"/>
<evidence type="ECO:0000259" key="6">
    <source>
        <dbReference type="PROSITE" id="PS50941"/>
    </source>
</evidence>
<proteinExistence type="predicted"/>
<evidence type="ECO:0000256" key="4">
    <source>
        <dbReference type="SAM" id="MobiDB-lite"/>
    </source>
</evidence>
<evidence type="ECO:0000313" key="9">
    <source>
        <dbReference type="Proteomes" id="UP000033647"/>
    </source>
</evidence>
<keyword evidence="2 3" id="KW-1015">Disulfide bond</keyword>
<dbReference type="EMBL" id="LAFY01000353">
    <property type="protein sequence ID" value="KJX99379.1"/>
    <property type="molecule type" value="Genomic_DNA"/>
</dbReference>
<evidence type="ECO:0008006" key="10">
    <source>
        <dbReference type="Google" id="ProtNLM"/>
    </source>
</evidence>